<sequence length="312" mass="36560">MPFVQLPQTPEGMPLPPLKSFMTDPGRRLKAIQDLQTGERDILVNSYPKSGSHWVHEILSKLLYDEHTKTRMEDGFLDMVPDFSTLSSLPSPRLLYTHLPAQYLPQDHVKKGRKIIHIVRDPRDIAVSAYHHFLNVPQFERFLTRDWDEHLANFMSGNFIYGEWFNYEHKYETFAKTNNVMMLIYEEMKMDEEKAVKNIADYLETPCTPAKAAKIASECSFSQVQERRKSGQFAFLFRKGDVGDWRNYFSGAQEEKFKLLFREKMKNSDLMKYYSKINSKIILHGTNGVLQFPVHMNLRTINDVRMFSQITE</sequence>
<dbReference type="AlphaFoldDB" id="A0A8B8CX08"/>
<dbReference type="Proteomes" id="UP000694844">
    <property type="component" value="Chromosome 1"/>
</dbReference>
<dbReference type="GO" id="GO:0008146">
    <property type="term" value="F:sulfotransferase activity"/>
    <property type="evidence" value="ECO:0007669"/>
    <property type="project" value="InterPro"/>
</dbReference>
<dbReference type="PANTHER" id="PTHR11783">
    <property type="entry name" value="SULFOTRANSFERASE SULT"/>
    <property type="match status" value="1"/>
</dbReference>
<protein>
    <submittedName>
        <fullName evidence="5">Bile salt sulfotransferase-like</fullName>
    </submittedName>
</protein>
<evidence type="ECO:0000313" key="4">
    <source>
        <dbReference type="Proteomes" id="UP000694844"/>
    </source>
</evidence>
<name>A0A8B8CX08_CRAVI</name>
<keyword evidence="4" id="KW-1185">Reference proteome</keyword>
<evidence type="ECO:0000256" key="1">
    <source>
        <dbReference type="ARBA" id="ARBA00005771"/>
    </source>
</evidence>
<keyword evidence="2" id="KW-0808">Transferase</keyword>
<reference evidence="4" key="1">
    <citation type="submission" date="2024-06" db="UniProtKB">
        <authorList>
            <consortium name="RefSeq"/>
        </authorList>
    </citation>
    <scope>NUCLEOTIDE SEQUENCE [LARGE SCALE GENOMIC DNA]</scope>
</reference>
<dbReference type="InterPro" id="IPR027417">
    <property type="entry name" value="P-loop_NTPase"/>
</dbReference>
<dbReference type="Pfam" id="PF00685">
    <property type="entry name" value="Sulfotransfer_1"/>
    <property type="match status" value="1"/>
</dbReference>
<dbReference type="GeneID" id="111122710"/>
<proteinExistence type="inferred from homology"/>
<dbReference type="SUPFAM" id="SSF52540">
    <property type="entry name" value="P-loop containing nucleoside triphosphate hydrolases"/>
    <property type="match status" value="1"/>
</dbReference>
<dbReference type="KEGG" id="cvn:111122710"/>
<organism evidence="4 5">
    <name type="scientific">Crassostrea virginica</name>
    <name type="common">Eastern oyster</name>
    <dbReference type="NCBI Taxonomy" id="6565"/>
    <lineage>
        <taxon>Eukaryota</taxon>
        <taxon>Metazoa</taxon>
        <taxon>Spiralia</taxon>
        <taxon>Lophotrochozoa</taxon>
        <taxon>Mollusca</taxon>
        <taxon>Bivalvia</taxon>
        <taxon>Autobranchia</taxon>
        <taxon>Pteriomorphia</taxon>
        <taxon>Ostreida</taxon>
        <taxon>Ostreoidea</taxon>
        <taxon>Ostreidae</taxon>
        <taxon>Crassostrea</taxon>
    </lineage>
</organism>
<dbReference type="Gene3D" id="3.40.50.300">
    <property type="entry name" value="P-loop containing nucleotide triphosphate hydrolases"/>
    <property type="match status" value="1"/>
</dbReference>
<dbReference type="RefSeq" id="XP_022320333.1">
    <property type="nucleotide sequence ID" value="XM_022464625.1"/>
</dbReference>
<dbReference type="InterPro" id="IPR000863">
    <property type="entry name" value="Sulfotransferase_dom"/>
</dbReference>
<dbReference type="OrthoDB" id="205623at2759"/>
<evidence type="ECO:0000256" key="2">
    <source>
        <dbReference type="ARBA" id="ARBA00022679"/>
    </source>
</evidence>
<accession>A0A8B8CX08</accession>
<comment type="similarity">
    <text evidence="1">Belongs to the sulfotransferase 1 family.</text>
</comment>
<evidence type="ECO:0000313" key="5">
    <source>
        <dbReference type="RefSeq" id="XP_022320333.1"/>
    </source>
</evidence>
<evidence type="ECO:0000259" key="3">
    <source>
        <dbReference type="Pfam" id="PF00685"/>
    </source>
</evidence>
<gene>
    <name evidence="5" type="primary">LOC111122710</name>
</gene>
<feature type="domain" description="Sulfotransferase" evidence="3">
    <location>
        <begin position="40"/>
        <end position="268"/>
    </location>
</feature>
<reference evidence="5" key="2">
    <citation type="submission" date="2025-08" db="UniProtKB">
        <authorList>
            <consortium name="RefSeq"/>
        </authorList>
    </citation>
    <scope>IDENTIFICATION</scope>
    <source>
        <tissue evidence="5">Whole sample</tissue>
    </source>
</reference>